<dbReference type="SUPFAM" id="SSF56059">
    <property type="entry name" value="Glutathione synthetase ATP-binding domain-like"/>
    <property type="match status" value="1"/>
</dbReference>
<dbReference type="NCBIfam" id="TIGR00877">
    <property type="entry name" value="purD"/>
    <property type="match status" value="1"/>
</dbReference>
<keyword evidence="8 15" id="KW-0067">ATP-binding</keyword>
<keyword evidence="5 14" id="KW-0436">Ligase</keyword>
<dbReference type="GO" id="GO:0009113">
    <property type="term" value="P:purine nucleobase biosynthetic process"/>
    <property type="evidence" value="ECO:0007669"/>
    <property type="project" value="InterPro"/>
</dbReference>
<sequence>MKVLLIGGGGREHAIADAIARSPDAELYCLMSRKNPGIARLSSGFRIASETDVDAVREYAQQCGAEYAVVGPEAPLAAGVVDALEEEGVPTLGPRRAAARIETDKAWARTFMREAHIAGCPPHHICTTPSEIREVVESLGDVAVKPAGLTGGKGVKVMGEHLSDADEVYRYAVSLLPEHGAVVMEKRLVGEEFTVQAFCDGNTLAFSPAVQDHKRAYEGDVGPNTGGMGSYSDADHLLPFLDREEYEQACSIMRDTIDAMRERMGVPYVGILYGQFILTAEGVFVVEYNARFGDPEAMNVLPLLRTPFTDVLASCVEGRLSRLDVQFEHMATVCKYVVPKGYPESPLSDAPIEVADVNDALLFYSSVYEKEGVVYTTSSRAAAVVGIAHTIEEAEAKAERAILGIRGALYHRRDIGTPELIRRRVEHMRALRGA</sequence>
<dbReference type="PANTHER" id="PTHR43472:SF1">
    <property type="entry name" value="PHOSPHORIBOSYLAMINE--GLYCINE LIGASE, CHLOROPLASTIC"/>
    <property type="match status" value="1"/>
</dbReference>
<comment type="caution">
    <text evidence="17">The sequence shown here is derived from an EMBL/GenBank/DDBJ whole genome shotgun (WGS) entry which is preliminary data.</text>
</comment>
<dbReference type="GO" id="GO:0046872">
    <property type="term" value="F:metal ion binding"/>
    <property type="evidence" value="ECO:0007669"/>
    <property type="project" value="InterPro"/>
</dbReference>
<evidence type="ECO:0000256" key="9">
    <source>
        <dbReference type="ARBA" id="ARBA00022842"/>
    </source>
</evidence>
<evidence type="ECO:0000256" key="12">
    <source>
        <dbReference type="ARBA" id="ARBA00042242"/>
    </source>
</evidence>
<dbReference type="Gene3D" id="3.30.1490.20">
    <property type="entry name" value="ATP-grasp fold, A domain"/>
    <property type="match status" value="1"/>
</dbReference>
<evidence type="ECO:0000259" key="16">
    <source>
        <dbReference type="PROSITE" id="PS50975"/>
    </source>
</evidence>
<evidence type="ECO:0000256" key="14">
    <source>
        <dbReference type="HAMAP-Rule" id="MF_00138"/>
    </source>
</evidence>
<dbReference type="PROSITE" id="PS50975">
    <property type="entry name" value="ATP_GRASP"/>
    <property type="match status" value="1"/>
</dbReference>
<protein>
    <recommendedName>
        <fullName evidence="4 14">Phosphoribosylamine--glycine ligase</fullName>
        <ecNumber evidence="4 14">6.3.4.13</ecNumber>
    </recommendedName>
    <alternativeName>
        <fullName evidence="14">GARS</fullName>
    </alternativeName>
    <alternativeName>
        <fullName evidence="12 14">Glycinamide ribonucleotide synthetase</fullName>
    </alternativeName>
    <alternativeName>
        <fullName evidence="13 14">Phosphoribosylglycinamide synthetase</fullName>
    </alternativeName>
</protein>
<proteinExistence type="inferred from homology"/>
<comment type="similarity">
    <text evidence="11 14">Belongs to the GARS family.</text>
</comment>
<keyword evidence="7 14" id="KW-0658">Purine biosynthesis</keyword>
<dbReference type="GO" id="GO:0004637">
    <property type="term" value="F:phosphoribosylamine-glycine ligase activity"/>
    <property type="evidence" value="ECO:0007669"/>
    <property type="project" value="UniProtKB-UniRule"/>
</dbReference>
<evidence type="ECO:0000256" key="6">
    <source>
        <dbReference type="ARBA" id="ARBA00022741"/>
    </source>
</evidence>
<dbReference type="SMART" id="SM01210">
    <property type="entry name" value="GARS_C"/>
    <property type="match status" value="1"/>
</dbReference>
<dbReference type="EMBL" id="DUIH01000011">
    <property type="protein sequence ID" value="HIH69567.1"/>
    <property type="molecule type" value="Genomic_DNA"/>
</dbReference>
<dbReference type="Pfam" id="PF02843">
    <property type="entry name" value="GARS_C"/>
    <property type="match status" value="1"/>
</dbReference>
<comment type="pathway">
    <text evidence="3 14">Purine metabolism; IMP biosynthesis via de novo pathway; N(1)-(5-phospho-D-ribosyl)glycinamide from 5-phospho-alpha-D-ribose 1-diphosphate: step 2/2.</text>
</comment>
<dbReference type="InterPro" id="IPR011054">
    <property type="entry name" value="Rudment_hybrid_motif"/>
</dbReference>
<organism evidence="17 18">
    <name type="scientific">Methermicoccus shengliensis</name>
    <dbReference type="NCBI Taxonomy" id="660064"/>
    <lineage>
        <taxon>Archaea</taxon>
        <taxon>Methanobacteriati</taxon>
        <taxon>Methanobacteriota</taxon>
        <taxon>Stenosarchaea group</taxon>
        <taxon>Methanomicrobia</taxon>
        <taxon>Methanosarcinales</taxon>
        <taxon>Methermicoccaceae</taxon>
        <taxon>Methermicoccus</taxon>
    </lineage>
</organism>
<dbReference type="GO" id="GO:0005524">
    <property type="term" value="F:ATP binding"/>
    <property type="evidence" value="ECO:0007669"/>
    <property type="project" value="UniProtKB-UniRule"/>
</dbReference>
<dbReference type="Gene3D" id="3.40.50.20">
    <property type="match status" value="1"/>
</dbReference>
<dbReference type="RefSeq" id="WP_042687300.1">
    <property type="nucleotide sequence ID" value="NZ_DUIH01000011.1"/>
</dbReference>
<dbReference type="GO" id="GO:0006189">
    <property type="term" value="P:'de novo' IMP biosynthetic process"/>
    <property type="evidence" value="ECO:0007669"/>
    <property type="project" value="UniProtKB-UniRule"/>
</dbReference>
<dbReference type="Gene3D" id="3.90.600.10">
    <property type="entry name" value="Phosphoribosylglycinamide synthetase, C-terminal domain"/>
    <property type="match status" value="1"/>
</dbReference>
<evidence type="ECO:0000256" key="5">
    <source>
        <dbReference type="ARBA" id="ARBA00022598"/>
    </source>
</evidence>
<feature type="domain" description="ATP-grasp" evidence="16">
    <location>
        <begin position="109"/>
        <end position="317"/>
    </location>
</feature>
<dbReference type="InterPro" id="IPR037123">
    <property type="entry name" value="PRibGlycinamide_synth_C_sf"/>
</dbReference>
<keyword evidence="6 15" id="KW-0547">Nucleotide-binding</keyword>
<evidence type="ECO:0000256" key="13">
    <source>
        <dbReference type="ARBA" id="ARBA00042864"/>
    </source>
</evidence>
<dbReference type="Pfam" id="PF01071">
    <property type="entry name" value="GARS_A"/>
    <property type="match status" value="1"/>
</dbReference>
<dbReference type="InterPro" id="IPR020562">
    <property type="entry name" value="PRibGlycinamide_synth_N"/>
</dbReference>
<keyword evidence="9" id="KW-0460">Magnesium</keyword>
<gene>
    <name evidence="14 17" type="primary">purD</name>
    <name evidence="17" type="ORF">HA299_02945</name>
</gene>
<dbReference type="AlphaFoldDB" id="A0A832RWZ9"/>
<dbReference type="UniPathway" id="UPA00074">
    <property type="reaction ID" value="UER00125"/>
</dbReference>
<dbReference type="InterPro" id="IPR020561">
    <property type="entry name" value="PRibGlycinamid_synth_ATP-grasp"/>
</dbReference>
<dbReference type="InterPro" id="IPR000115">
    <property type="entry name" value="PRibGlycinamide_synth"/>
</dbReference>
<dbReference type="InterPro" id="IPR020560">
    <property type="entry name" value="PRibGlycinamide_synth_C-dom"/>
</dbReference>
<dbReference type="InterPro" id="IPR011761">
    <property type="entry name" value="ATP-grasp"/>
</dbReference>
<dbReference type="InterPro" id="IPR020559">
    <property type="entry name" value="PRibGlycinamide_synth_CS"/>
</dbReference>
<reference evidence="17" key="1">
    <citation type="journal article" date="2020" name="bioRxiv">
        <title>A rank-normalized archaeal taxonomy based on genome phylogeny resolves widespread incomplete and uneven classifications.</title>
        <authorList>
            <person name="Rinke C."/>
            <person name="Chuvochina M."/>
            <person name="Mussig A.J."/>
            <person name="Chaumeil P.-A."/>
            <person name="Waite D.W."/>
            <person name="Whitman W.B."/>
            <person name="Parks D.H."/>
            <person name="Hugenholtz P."/>
        </authorList>
    </citation>
    <scope>NUCLEOTIDE SEQUENCE</scope>
    <source>
        <strain evidence="17">UBA12518</strain>
    </source>
</reference>
<dbReference type="SUPFAM" id="SSF52440">
    <property type="entry name" value="PreATP-grasp domain"/>
    <property type="match status" value="1"/>
</dbReference>
<dbReference type="EC" id="6.3.4.13" evidence="4 14"/>
<comment type="cofactor">
    <cofactor evidence="1">
        <name>Mn(2+)</name>
        <dbReference type="ChEBI" id="CHEBI:29035"/>
    </cofactor>
</comment>
<evidence type="ECO:0000256" key="7">
    <source>
        <dbReference type="ARBA" id="ARBA00022755"/>
    </source>
</evidence>
<evidence type="ECO:0000313" key="17">
    <source>
        <dbReference type="EMBL" id="HIH69567.1"/>
    </source>
</evidence>
<dbReference type="Gene3D" id="3.30.470.20">
    <property type="entry name" value="ATP-grasp fold, B domain"/>
    <property type="match status" value="1"/>
</dbReference>
<dbReference type="HAMAP" id="MF_00138">
    <property type="entry name" value="GARS"/>
    <property type="match status" value="1"/>
</dbReference>
<evidence type="ECO:0000256" key="10">
    <source>
        <dbReference type="ARBA" id="ARBA00023211"/>
    </source>
</evidence>
<dbReference type="SMART" id="SM01209">
    <property type="entry name" value="GARS_A"/>
    <property type="match status" value="1"/>
</dbReference>
<evidence type="ECO:0000256" key="15">
    <source>
        <dbReference type="PROSITE-ProRule" id="PRU00409"/>
    </source>
</evidence>
<dbReference type="Proteomes" id="UP000600363">
    <property type="component" value="Unassembled WGS sequence"/>
</dbReference>
<dbReference type="PROSITE" id="PS00184">
    <property type="entry name" value="GARS"/>
    <property type="match status" value="1"/>
</dbReference>
<evidence type="ECO:0000313" key="18">
    <source>
        <dbReference type="Proteomes" id="UP000600363"/>
    </source>
</evidence>
<accession>A0A832RWZ9</accession>
<evidence type="ECO:0000256" key="4">
    <source>
        <dbReference type="ARBA" id="ARBA00013255"/>
    </source>
</evidence>
<dbReference type="Pfam" id="PF02844">
    <property type="entry name" value="GARS_N"/>
    <property type="match status" value="1"/>
</dbReference>
<dbReference type="SUPFAM" id="SSF51246">
    <property type="entry name" value="Rudiment single hybrid motif"/>
    <property type="match status" value="1"/>
</dbReference>
<evidence type="ECO:0000256" key="3">
    <source>
        <dbReference type="ARBA" id="ARBA00005174"/>
    </source>
</evidence>
<evidence type="ECO:0000256" key="8">
    <source>
        <dbReference type="ARBA" id="ARBA00022840"/>
    </source>
</evidence>
<evidence type="ECO:0000256" key="2">
    <source>
        <dbReference type="ARBA" id="ARBA00001946"/>
    </source>
</evidence>
<name>A0A832RWZ9_9EURY</name>
<evidence type="ECO:0000256" key="11">
    <source>
        <dbReference type="ARBA" id="ARBA00038345"/>
    </source>
</evidence>
<dbReference type="PANTHER" id="PTHR43472">
    <property type="entry name" value="PHOSPHORIBOSYLAMINE--GLYCINE LIGASE"/>
    <property type="match status" value="1"/>
</dbReference>
<dbReference type="InterPro" id="IPR016185">
    <property type="entry name" value="PreATP-grasp_dom_sf"/>
</dbReference>
<comment type="catalytic activity">
    <reaction evidence="14">
        <text>5-phospho-beta-D-ribosylamine + glycine + ATP = N(1)-(5-phospho-beta-D-ribosyl)glycinamide + ADP + phosphate + H(+)</text>
        <dbReference type="Rhea" id="RHEA:17453"/>
        <dbReference type="ChEBI" id="CHEBI:15378"/>
        <dbReference type="ChEBI" id="CHEBI:30616"/>
        <dbReference type="ChEBI" id="CHEBI:43474"/>
        <dbReference type="ChEBI" id="CHEBI:57305"/>
        <dbReference type="ChEBI" id="CHEBI:58681"/>
        <dbReference type="ChEBI" id="CHEBI:143788"/>
        <dbReference type="ChEBI" id="CHEBI:456216"/>
        <dbReference type="EC" id="6.3.4.13"/>
    </reaction>
</comment>
<evidence type="ECO:0000256" key="1">
    <source>
        <dbReference type="ARBA" id="ARBA00001936"/>
    </source>
</evidence>
<comment type="cofactor">
    <cofactor evidence="2">
        <name>Mg(2+)</name>
        <dbReference type="ChEBI" id="CHEBI:18420"/>
    </cofactor>
</comment>
<keyword evidence="10" id="KW-0464">Manganese</keyword>
<dbReference type="InterPro" id="IPR013815">
    <property type="entry name" value="ATP_grasp_subdomain_1"/>
</dbReference>